<dbReference type="InterPro" id="IPR036281">
    <property type="entry name" value="SinR/SinI_dimer_dom_sf"/>
</dbReference>
<evidence type="ECO:0000256" key="1">
    <source>
        <dbReference type="ARBA" id="ARBA00023125"/>
    </source>
</evidence>
<dbReference type="EMBL" id="JBHLTP010000003">
    <property type="protein sequence ID" value="MFC0522326.1"/>
    <property type="molecule type" value="Genomic_DNA"/>
</dbReference>
<dbReference type="InterPro" id="IPR010981">
    <property type="entry name" value="SinR/SinI_dimer_dom"/>
</dbReference>
<dbReference type="InterPro" id="IPR010982">
    <property type="entry name" value="Lambda_DNA-bd_dom_sf"/>
</dbReference>
<evidence type="ECO:0000313" key="5">
    <source>
        <dbReference type="Proteomes" id="UP001589836"/>
    </source>
</evidence>
<dbReference type="PROSITE" id="PS50943">
    <property type="entry name" value="HTH_CROC1"/>
    <property type="match status" value="1"/>
</dbReference>
<dbReference type="InterPro" id="IPR001387">
    <property type="entry name" value="Cro/C1-type_HTH"/>
</dbReference>
<reference evidence="4 5" key="1">
    <citation type="submission" date="2024-09" db="EMBL/GenBank/DDBJ databases">
        <authorList>
            <person name="Sun Q."/>
            <person name="Mori K."/>
        </authorList>
    </citation>
    <scope>NUCLEOTIDE SEQUENCE [LARGE SCALE GENOMIC DNA]</scope>
    <source>
        <strain evidence="4 5">NCAIM B.02529</strain>
    </source>
</reference>
<keyword evidence="1" id="KW-0238">DNA-binding</keyword>
<protein>
    <submittedName>
        <fullName evidence="4">Helix-turn-helix domain-containing protein</fullName>
    </submittedName>
</protein>
<dbReference type="InterPro" id="IPR050807">
    <property type="entry name" value="TransReg_Diox_bact_type"/>
</dbReference>
<sequence length="117" mass="13654">MIGEKIKAMRQEKKLSLSELAEKAGVAKSYLSSIERNLQQNPSIQFLEKISKVLNVPLEQLLHSNNPHEYDENLDRDWVDLVKEAQHSGVTKDQFKEFLEFNKWKLNQDQNNKSNDN</sequence>
<feature type="domain" description="Sin" evidence="3">
    <location>
        <begin position="65"/>
        <end position="103"/>
    </location>
</feature>
<keyword evidence="5" id="KW-1185">Reference proteome</keyword>
<dbReference type="Pfam" id="PF08671">
    <property type="entry name" value="SinI"/>
    <property type="match status" value="1"/>
</dbReference>
<dbReference type="SUPFAM" id="SSF47406">
    <property type="entry name" value="SinR repressor dimerisation domain-like"/>
    <property type="match status" value="1"/>
</dbReference>
<dbReference type="Gene3D" id="1.10.260.40">
    <property type="entry name" value="lambda repressor-like DNA-binding domains"/>
    <property type="match status" value="1"/>
</dbReference>
<evidence type="ECO:0000313" key="4">
    <source>
        <dbReference type="EMBL" id="MFC0522326.1"/>
    </source>
</evidence>
<evidence type="ECO:0000259" key="2">
    <source>
        <dbReference type="PROSITE" id="PS50943"/>
    </source>
</evidence>
<dbReference type="RefSeq" id="WP_377344859.1">
    <property type="nucleotide sequence ID" value="NZ_JBHLTP010000003.1"/>
</dbReference>
<organism evidence="4 5">
    <name type="scientific">Pontibacillus salicampi</name>
    <dbReference type="NCBI Taxonomy" id="1449801"/>
    <lineage>
        <taxon>Bacteria</taxon>
        <taxon>Bacillati</taxon>
        <taxon>Bacillota</taxon>
        <taxon>Bacilli</taxon>
        <taxon>Bacillales</taxon>
        <taxon>Bacillaceae</taxon>
        <taxon>Pontibacillus</taxon>
    </lineage>
</organism>
<dbReference type="CDD" id="cd00093">
    <property type="entry name" value="HTH_XRE"/>
    <property type="match status" value="1"/>
</dbReference>
<gene>
    <name evidence="4" type="ORF">ACFFGV_01820</name>
</gene>
<dbReference type="SUPFAM" id="SSF47413">
    <property type="entry name" value="lambda repressor-like DNA-binding domains"/>
    <property type="match status" value="1"/>
</dbReference>
<dbReference type="PANTHER" id="PTHR46797:SF13">
    <property type="entry name" value="HTH-TYPE TRANSCRIPTIONAL REGULATOR SINR"/>
    <property type="match status" value="1"/>
</dbReference>
<dbReference type="PROSITE" id="PS51500">
    <property type="entry name" value="SIN"/>
    <property type="match status" value="1"/>
</dbReference>
<accession>A0ABV6LIV9</accession>
<name>A0ABV6LIV9_9BACI</name>
<dbReference type="SMART" id="SM00530">
    <property type="entry name" value="HTH_XRE"/>
    <property type="match status" value="1"/>
</dbReference>
<dbReference type="Pfam" id="PF01381">
    <property type="entry name" value="HTH_3"/>
    <property type="match status" value="1"/>
</dbReference>
<feature type="domain" description="HTH cro/C1-type" evidence="2">
    <location>
        <begin position="6"/>
        <end position="61"/>
    </location>
</feature>
<dbReference type="Proteomes" id="UP001589836">
    <property type="component" value="Unassembled WGS sequence"/>
</dbReference>
<comment type="caution">
    <text evidence="4">The sequence shown here is derived from an EMBL/GenBank/DDBJ whole genome shotgun (WGS) entry which is preliminary data.</text>
</comment>
<evidence type="ECO:0000259" key="3">
    <source>
        <dbReference type="PROSITE" id="PS51500"/>
    </source>
</evidence>
<dbReference type="PANTHER" id="PTHR46797">
    <property type="entry name" value="HTH-TYPE TRANSCRIPTIONAL REGULATOR"/>
    <property type="match status" value="1"/>
</dbReference>
<proteinExistence type="predicted"/>